<dbReference type="EMBL" id="BX897699">
    <property type="protein sequence ID" value="CAF27461.1"/>
    <property type="molecule type" value="Genomic_DNA"/>
</dbReference>
<accession>A0A0H3LWZ6</accession>
<evidence type="ECO:0000313" key="1">
    <source>
        <dbReference type="EMBL" id="CAF27461.1"/>
    </source>
</evidence>
<proteinExistence type="predicted"/>
<keyword evidence="2" id="KW-1185">Reference proteome</keyword>
<organism evidence="1 2">
    <name type="scientific">Bartonella henselae (strain ATCC 49882 / DSM 28221 / CCUG 30454 / Houston 1)</name>
    <name type="common">Rochalimaea henselae</name>
    <dbReference type="NCBI Taxonomy" id="283166"/>
    <lineage>
        <taxon>Bacteria</taxon>
        <taxon>Pseudomonadati</taxon>
        <taxon>Pseudomonadota</taxon>
        <taxon>Alphaproteobacteria</taxon>
        <taxon>Hyphomicrobiales</taxon>
        <taxon>Bartonellaceae</taxon>
        <taxon>Bartonella</taxon>
    </lineage>
</organism>
<dbReference type="PaxDb" id="283166-BH06580"/>
<protein>
    <submittedName>
        <fullName evidence="1">Uncharacterized protein</fullName>
    </submittedName>
</protein>
<dbReference type="AlphaFoldDB" id="A0A0H3LWZ6"/>
<dbReference type="KEGG" id="bhe:BH06580"/>
<evidence type="ECO:0000313" key="2">
    <source>
        <dbReference type="Proteomes" id="UP000000421"/>
    </source>
</evidence>
<dbReference type="EnsemblBacteria" id="CAF27461">
    <property type="protein sequence ID" value="CAF27461"/>
    <property type="gene ID" value="BH06580"/>
</dbReference>
<reference evidence="1 2" key="1">
    <citation type="journal article" date="2004" name="Proc. Natl. Acad. Sci. U.S.A.">
        <title>The louse-borne human pathogen Bartonella quintana is a genomic derivative of the zoonotic agent Bartonella henselae.</title>
        <authorList>
            <person name="Alsmark U.C.M."/>
            <person name="Frank A.C."/>
            <person name="Karlberg E.O."/>
            <person name="Legault B.-A."/>
            <person name="Ardell D.H."/>
            <person name="Canbaeck B."/>
            <person name="Eriksson A.-S."/>
            <person name="Naeslund A.K."/>
            <person name="Handley S.A."/>
            <person name="Huvet M."/>
            <person name="La Scola B."/>
            <person name="Holmberg M."/>
            <person name="Andersson S.G.E."/>
        </authorList>
    </citation>
    <scope>NUCLEOTIDE SEQUENCE [LARGE SCALE GENOMIC DNA]</scope>
    <source>
        <strain evidence="2">ATCC 49882 / DSM 28221 / CCUG 30454 / Houston 1</strain>
    </source>
</reference>
<dbReference type="Proteomes" id="UP000000421">
    <property type="component" value="Chromosome"/>
</dbReference>
<gene>
    <name evidence="1" type="ordered locus">BH06580</name>
</gene>
<name>A0A0H3LWZ6_BARHE</name>
<sequence length="74" mass="8775">MLSSHESDTDERERASTSMFDKKEKIAAVKTHEYKQFLNNLTTLLLQIFFFSAKTKYNLKNNKYKINRNKSLLI</sequence>